<feature type="compositionally biased region" description="Polar residues" evidence="1">
    <location>
        <begin position="92"/>
        <end position="111"/>
    </location>
</feature>
<feature type="region of interest" description="Disordered" evidence="1">
    <location>
        <begin position="90"/>
        <end position="129"/>
    </location>
</feature>
<organism evidence="2 3">
    <name type="scientific">Streptomyces milbemycinicus</name>
    <dbReference type="NCBI Taxonomy" id="476552"/>
    <lineage>
        <taxon>Bacteria</taxon>
        <taxon>Bacillati</taxon>
        <taxon>Actinomycetota</taxon>
        <taxon>Actinomycetes</taxon>
        <taxon>Kitasatosporales</taxon>
        <taxon>Streptomycetaceae</taxon>
        <taxon>Streptomyces</taxon>
    </lineage>
</organism>
<accession>A0ABW8M394</accession>
<protein>
    <submittedName>
        <fullName evidence="2">Uncharacterized protein</fullName>
    </submittedName>
</protein>
<name>A0ABW8M394_9ACTN</name>
<dbReference type="Proteomes" id="UP001620295">
    <property type="component" value="Unassembled WGS sequence"/>
</dbReference>
<evidence type="ECO:0000256" key="1">
    <source>
        <dbReference type="SAM" id="MobiDB-lite"/>
    </source>
</evidence>
<reference evidence="2 3" key="1">
    <citation type="submission" date="2024-11" db="EMBL/GenBank/DDBJ databases">
        <title>The Natural Products Discovery Center: Release of the First 8490 Sequenced Strains for Exploring Actinobacteria Biosynthetic Diversity.</title>
        <authorList>
            <person name="Kalkreuter E."/>
            <person name="Kautsar S.A."/>
            <person name="Yang D."/>
            <person name="Bader C.D."/>
            <person name="Teijaro C.N."/>
            <person name="Fluegel L."/>
            <person name="Davis C.M."/>
            <person name="Simpson J.R."/>
            <person name="Lauterbach L."/>
            <person name="Steele A.D."/>
            <person name="Gui C."/>
            <person name="Meng S."/>
            <person name="Li G."/>
            <person name="Viehrig K."/>
            <person name="Ye F."/>
            <person name="Su P."/>
            <person name="Kiefer A.F."/>
            <person name="Nichols A."/>
            <person name="Cepeda A.J."/>
            <person name="Yan W."/>
            <person name="Fan B."/>
            <person name="Jiang Y."/>
            <person name="Adhikari A."/>
            <person name="Zheng C.-J."/>
            <person name="Schuster L."/>
            <person name="Cowan T.M."/>
            <person name="Smanski M.J."/>
            <person name="Chevrette M.G."/>
            <person name="De Carvalho L.P.S."/>
            <person name="Shen B."/>
        </authorList>
    </citation>
    <scope>NUCLEOTIDE SEQUENCE [LARGE SCALE GENOMIC DNA]</scope>
    <source>
        <strain evidence="2 3">NPDC020863</strain>
    </source>
</reference>
<proteinExistence type="predicted"/>
<evidence type="ECO:0000313" key="3">
    <source>
        <dbReference type="Proteomes" id="UP001620295"/>
    </source>
</evidence>
<dbReference type="EMBL" id="JBJDQH010000028">
    <property type="protein sequence ID" value="MFK4272596.1"/>
    <property type="molecule type" value="Genomic_DNA"/>
</dbReference>
<evidence type="ECO:0000313" key="2">
    <source>
        <dbReference type="EMBL" id="MFK4272596.1"/>
    </source>
</evidence>
<dbReference type="RefSeq" id="WP_404748898.1">
    <property type="nucleotide sequence ID" value="NZ_JBJDQH010000028.1"/>
</dbReference>
<sequence>MRRVLALQHRLDHLIEAAVIAEWERGTTWEQFGSAAGTTRQSAHKKWADDLRSWAANGRSARFPGSARSGLEAAEQADWLYASRHPYGPTGAVTQDWTPSASPARTLTRTHSAPEPPVCTPAGNPSPTI</sequence>
<keyword evidence="3" id="KW-1185">Reference proteome</keyword>
<comment type="caution">
    <text evidence="2">The sequence shown here is derived from an EMBL/GenBank/DDBJ whole genome shotgun (WGS) entry which is preliminary data.</text>
</comment>
<gene>
    <name evidence="2" type="ORF">ACI2L5_48115</name>
</gene>